<feature type="binding site" description="axial binding residue" evidence="7">
    <location>
        <position position="333"/>
    </location>
    <ligand>
        <name>heme</name>
        <dbReference type="ChEBI" id="CHEBI:30413"/>
    </ligand>
    <ligandPart>
        <name>Fe</name>
        <dbReference type="ChEBI" id="CHEBI:18248"/>
    </ligandPart>
</feature>
<keyword evidence="5 7" id="KW-0408">Iron</keyword>
<evidence type="ECO:0000256" key="3">
    <source>
        <dbReference type="ARBA" id="ARBA00022723"/>
    </source>
</evidence>
<keyword evidence="10" id="KW-1185">Reference proteome</keyword>
<dbReference type="Gene3D" id="1.10.630.10">
    <property type="entry name" value="Cytochrome P450"/>
    <property type="match status" value="1"/>
</dbReference>
<organism evidence="9 10">
    <name type="scientific">Dreissena polymorpha</name>
    <name type="common">Zebra mussel</name>
    <name type="synonym">Mytilus polymorpha</name>
    <dbReference type="NCBI Taxonomy" id="45954"/>
    <lineage>
        <taxon>Eukaryota</taxon>
        <taxon>Metazoa</taxon>
        <taxon>Spiralia</taxon>
        <taxon>Lophotrochozoa</taxon>
        <taxon>Mollusca</taxon>
        <taxon>Bivalvia</taxon>
        <taxon>Autobranchia</taxon>
        <taxon>Heteroconchia</taxon>
        <taxon>Euheterodonta</taxon>
        <taxon>Imparidentia</taxon>
        <taxon>Neoheterodontei</taxon>
        <taxon>Myida</taxon>
        <taxon>Dreissenoidea</taxon>
        <taxon>Dreissenidae</taxon>
        <taxon>Dreissena</taxon>
    </lineage>
</organism>
<dbReference type="GO" id="GO:0016705">
    <property type="term" value="F:oxidoreductase activity, acting on paired donors, with incorporation or reduction of molecular oxygen"/>
    <property type="evidence" value="ECO:0007669"/>
    <property type="project" value="InterPro"/>
</dbReference>
<dbReference type="GO" id="GO:0004497">
    <property type="term" value="F:monooxygenase activity"/>
    <property type="evidence" value="ECO:0007669"/>
    <property type="project" value="UniProtKB-KW"/>
</dbReference>
<dbReference type="Pfam" id="PF00067">
    <property type="entry name" value="p450"/>
    <property type="match status" value="1"/>
</dbReference>
<evidence type="ECO:0000256" key="7">
    <source>
        <dbReference type="PIRSR" id="PIRSR602401-1"/>
    </source>
</evidence>
<evidence type="ECO:0000256" key="6">
    <source>
        <dbReference type="ARBA" id="ARBA00023033"/>
    </source>
</evidence>
<dbReference type="GO" id="GO:0020037">
    <property type="term" value="F:heme binding"/>
    <property type="evidence" value="ECO:0007669"/>
    <property type="project" value="InterPro"/>
</dbReference>
<dbReference type="GO" id="GO:0005506">
    <property type="term" value="F:iron ion binding"/>
    <property type="evidence" value="ECO:0007669"/>
    <property type="project" value="InterPro"/>
</dbReference>
<dbReference type="InterPro" id="IPR036396">
    <property type="entry name" value="Cyt_P450_sf"/>
</dbReference>
<dbReference type="EMBL" id="JAIWYP010000014">
    <property type="protein sequence ID" value="KAH3707870.1"/>
    <property type="molecule type" value="Genomic_DNA"/>
</dbReference>
<keyword evidence="2 7" id="KW-0349">Heme</keyword>
<dbReference type="SUPFAM" id="SSF48264">
    <property type="entry name" value="Cytochrome P450"/>
    <property type="match status" value="1"/>
</dbReference>
<evidence type="ECO:0000313" key="9">
    <source>
        <dbReference type="EMBL" id="KAH3707870.1"/>
    </source>
</evidence>
<protein>
    <recommendedName>
        <fullName evidence="11">Cytochrome P450</fullName>
    </recommendedName>
</protein>
<reference evidence="9" key="1">
    <citation type="journal article" date="2019" name="bioRxiv">
        <title>The Genome of the Zebra Mussel, Dreissena polymorpha: A Resource for Invasive Species Research.</title>
        <authorList>
            <person name="McCartney M.A."/>
            <person name="Auch B."/>
            <person name="Kono T."/>
            <person name="Mallez S."/>
            <person name="Zhang Y."/>
            <person name="Obille A."/>
            <person name="Becker A."/>
            <person name="Abrahante J.E."/>
            <person name="Garbe J."/>
            <person name="Badalamenti J.P."/>
            <person name="Herman A."/>
            <person name="Mangelson H."/>
            <person name="Liachko I."/>
            <person name="Sullivan S."/>
            <person name="Sone E.D."/>
            <person name="Koren S."/>
            <person name="Silverstein K.A.T."/>
            <person name="Beckman K.B."/>
            <person name="Gohl D.M."/>
        </authorList>
    </citation>
    <scope>NUCLEOTIDE SEQUENCE</scope>
    <source>
        <strain evidence="9">Duluth1</strain>
        <tissue evidence="9">Whole animal</tissue>
    </source>
</reference>
<dbReference type="PANTHER" id="PTHR24286">
    <property type="entry name" value="CYTOCHROME P450 26"/>
    <property type="match status" value="1"/>
</dbReference>
<reference evidence="9" key="2">
    <citation type="submission" date="2020-11" db="EMBL/GenBank/DDBJ databases">
        <authorList>
            <person name="McCartney M.A."/>
            <person name="Auch B."/>
            <person name="Kono T."/>
            <person name="Mallez S."/>
            <person name="Becker A."/>
            <person name="Gohl D.M."/>
            <person name="Silverstein K.A.T."/>
            <person name="Koren S."/>
            <person name="Bechman K.B."/>
            <person name="Herman A."/>
            <person name="Abrahante J.E."/>
            <person name="Garbe J."/>
        </authorList>
    </citation>
    <scope>NUCLEOTIDE SEQUENCE</scope>
    <source>
        <strain evidence="9">Duluth1</strain>
        <tissue evidence="9">Whole animal</tissue>
    </source>
</reference>
<dbReference type="InterPro" id="IPR017972">
    <property type="entry name" value="Cyt_P450_CS"/>
</dbReference>
<keyword evidence="4 8" id="KW-0560">Oxidoreductase</keyword>
<comment type="cofactor">
    <cofactor evidence="7">
        <name>heme</name>
        <dbReference type="ChEBI" id="CHEBI:30413"/>
    </cofactor>
</comment>
<sequence>MDNVRKVIYGENRIVRSSYPASVLALVGNQSVSMMHGEEHKEKKRQLMKFLNPDFFNSHTPALYRTISQRIQEWKESPAIDLHHECRRLFVNLAAKFLINIDISDAAVAELAEQLQIFMDNMFCLPWNIPGFGFYKAIKAKERMRQIIASSLTQTENNNKSEMEFSSVLQGLCSTSGDDDVSKNVILLDSIIDLLFAGAETVTSAGFSLAYQLAKHDDVMDKLRHEIASLDLKDTDDVISARDIQPMKYVNAVVKETLRLLPPVGGAFRTALESFELDGFTIPKGWSVSFGIRDTHNRDPVINDPMTFNPDQWLTNTADSFAYLPFGGGARVCPGQAYAKMILKLFTVEFARSCSIDIVQDSDLSFWPTPRPSGQMLVSIRKC</sequence>
<keyword evidence="6 8" id="KW-0503">Monooxygenase</keyword>
<evidence type="ECO:0000256" key="2">
    <source>
        <dbReference type="ARBA" id="ARBA00022617"/>
    </source>
</evidence>
<name>A0A9D4BSP7_DREPO</name>
<dbReference type="PANTHER" id="PTHR24286:SF384">
    <property type="entry name" value="P450, PUTATIVE (EUROFUNG)-RELATED"/>
    <property type="match status" value="1"/>
</dbReference>
<evidence type="ECO:0008006" key="11">
    <source>
        <dbReference type="Google" id="ProtNLM"/>
    </source>
</evidence>
<dbReference type="GO" id="GO:0016125">
    <property type="term" value="P:sterol metabolic process"/>
    <property type="evidence" value="ECO:0007669"/>
    <property type="project" value="TreeGrafter"/>
</dbReference>
<comment type="similarity">
    <text evidence="1 8">Belongs to the cytochrome P450 family.</text>
</comment>
<dbReference type="InterPro" id="IPR002401">
    <property type="entry name" value="Cyt_P450_E_grp-I"/>
</dbReference>
<dbReference type="PROSITE" id="PS00086">
    <property type="entry name" value="CYTOCHROME_P450"/>
    <property type="match status" value="1"/>
</dbReference>
<gene>
    <name evidence="9" type="ORF">DPMN_067289</name>
</gene>
<dbReference type="PRINTS" id="PR00385">
    <property type="entry name" value="P450"/>
</dbReference>
<accession>A0A9D4BSP7</accession>
<proteinExistence type="inferred from homology"/>
<keyword evidence="3 7" id="KW-0479">Metal-binding</keyword>
<comment type="caution">
    <text evidence="9">The sequence shown here is derived from an EMBL/GenBank/DDBJ whole genome shotgun (WGS) entry which is preliminary data.</text>
</comment>
<evidence type="ECO:0000313" key="10">
    <source>
        <dbReference type="Proteomes" id="UP000828390"/>
    </source>
</evidence>
<evidence type="ECO:0000256" key="8">
    <source>
        <dbReference type="RuleBase" id="RU000461"/>
    </source>
</evidence>
<dbReference type="Proteomes" id="UP000828390">
    <property type="component" value="Unassembled WGS sequence"/>
</dbReference>
<evidence type="ECO:0000256" key="5">
    <source>
        <dbReference type="ARBA" id="ARBA00023004"/>
    </source>
</evidence>
<dbReference type="InterPro" id="IPR001128">
    <property type="entry name" value="Cyt_P450"/>
</dbReference>
<evidence type="ECO:0000256" key="1">
    <source>
        <dbReference type="ARBA" id="ARBA00010617"/>
    </source>
</evidence>
<dbReference type="AlphaFoldDB" id="A0A9D4BSP7"/>
<dbReference type="PRINTS" id="PR00463">
    <property type="entry name" value="EP450I"/>
</dbReference>
<evidence type="ECO:0000256" key="4">
    <source>
        <dbReference type="ARBA" id="ARBA00023002"/>
    </source>
</evidence>